<reference evidence="9 10" key="1">
    <citation type="submission" date="2015-08" db="EMBL/GenBank/DDBJ databases">
        <title>Draft Genome Sequence of Pseudoalteromonas porphyrae UCD-SED14.</title>
        <authorList>
            <person name="Coil D.A."/>
            <person name="Jospin G."/>
            <person name="Lee R.D."/>
            <person name="Eisen J.A."/>
        </authorList>
    </citation>
    <scope>NUCLEOTIDE SEQUENCE [LARGE SCALE GENOMIC DNA]</scope>
    <source>
        <strain evidence="9 10">UCD-SED14</strain>
    </source>
</reference>
<dbReference type="PATRIC" id="fig|187330.3.peg.1849"/>
<dbReference type="Pfam" id="PF21083">
    <property type="entry name" value="ZapC_N"/>
    <property type="match status" value="1"/>
</dbReference>
<dbReference type="InterPro" id="IPR048373">
    <property type="entry name" value="ZapC_N"/>
</dbReference>
<evidence type="ECO:0000256" key="6">
    <source>
        <dbReference type="PIRNR" id="PIRNR010252"/>
    </source>
</evidence>
<name>A0A0N0M1A1_9GAMM</name>
<comment type="similarity">
    <text evidence="5 6">Belongs to the ZapC family.</text>
</comment>
<evidence type="ECO:0000259" key="7">
    <source>
        <dbReference type="Pfam" id="PF07126"/>
    </source>
</evidence>
<accession>A0A0N0M1A1</accession>
<keyword evidence="3 5" id="KW-0717">Septation</keyword>
<evidence type="ECO:0000256" key="1">
    <source>
        <dbReference type="ARBA" id="ARBA00022490"/>
    </source>
</evidence>
<evidence type="ECO:0000256" key="4">
    <source>
        <dbReference type="ARBA" id="ARBA00023306"/>
    </source>
</evidence>
<keyword evidence="2 5" id="KW-0132">Cell division</keyword>
<dbReference type="AlphaFoldDB" id="A0A0N0M1A1"/>
<dbReference type="GO" id="GO:0005737">
    <property type="term" value="C:cytoplasm"/>
    <property type="evidence" value="ECO:0007669"/>
    <property type="project" value="UniProtKB-SubCell"/>
</dbReference>
<dbReference type="OrthoDB" id="5765005at2"/>
<proteinExistence type="inferred from homology"/>
<dbReference type="GO" id="GO:0000917">
    <property type="term" value="P:division septum assembly"/>
    <property type="evidence" value="ECO:0007669"/>
    <property type="project" value="UniProtKB-KW"/>
</dbReference>
<evidence type="ECO:0000259" key="8">
    <source>
        <dbReference type="Pfam" id="PF21083"/>
    </source>
</evidence>
<evidence type="ECO:0000256" key="5">
    <source>
        <dbReference type="HAMAP-Rule" id="MF_00906"/>
    </source>
</evidence>
<dbReference type="RefSeq" id="WP_054204729.1">
    <property type="nucleotide sequence ID" value="NZ_LHPH01000003.1"/>
</dbReference>
<keyword evidence="4 5" id="KW-0131">Cell cycle</keyword>
<comment type="subcellular location">
    <subcellularLocation>
        <location evidence="5 6">Cytoplasm</location>
    </subcellularLocation>
</comment>
<comment type="subunit">
    <text evidence="5">Interacts directly with FtsZ.</text>
</comment>
<keyword evidence="10" id="KW-1185">Reference proteome</keyword>
<evidence type="ECO:0000256" key="3">
    <source>
        <dbReference type="ARBA" id="ARBA00023210"/>
    </source>
</evidence>
<dbReference type="InterPro" id="IPR009809">
    <property type="entry name" value="ZapC"/>
</dbReference>
<feature type="domain" description="Cell-division protein ZapC N-terminal" evidence="8">
    <location>
        <begin position="1"/>
        <end position="89"/>
    </location>
</feature>
<dbReference type="Pfam" id="PF07126">
    <property type="entry name" value="ZapC_C"/>
    <property type="match status" value="1"/>
</dbReference>
<dbReference type="HAMAP" id="MF_00906">
    <property type="entry name" value="ZapC"/>
    <property type="match status" value="1"/>
</dbReference>
<dbReference type="GO" id="GO:0043093">
    <property type="term" value="P:FtsZ-dependent cytokinesis"/>
    <property type="evidence" value="ECO:0007669"/>
    <property type="project" value="UniProtKB-UniRule"/>
</dbReference>
<dbReference type="PIRSF" id="PIRSF010252">
    <property type="entry name" value="ZapC"/>
    <property type="match status" value="1"/>
</dbReference>
<evidence type="ECO:0000256" key="2">
    <source>
        <dbReference type="ARBA" id="ARBA00022618"/>
    </source>
</evidence>
<keyword evidence="1 5" id="KW-0963">Cytoplasm</keyword>
<gene>
    <name evidence="5" type="primary">zapC</name>
    <name evidence="9" type="ORF">ADS77_04015</name>
</gene>
<dbReference type="Proteomes" id="UP000037848">
    <property type="component" value="Unassembled WGS sequence"/>
</dbReference>
<protein>
    <recommendedName>
        <fullName evidence="5 6">Cell division protein ZapC</fullName>
    </recommendedName>
</protein>
<comment type="caution">
    <text evidence="9">The sequence shown here is derived from an EMBL/GenBank/DDBJ whole genome shotgun (WGS) entry which is preliminary data.</text>
</comment>
<sequence length="176" mass="20171">MLQASKQWQWVACQVRNRLLVDLDQDMQLCTPFKLRQLTDSVLTQPNFSLEDAAFYQQVYQYLDGFNIWQPAKLCQIALNATAAKFYLKPMLAKSWFFETYTGAEPSVEAVIKLQSAAQSGEFLIVDHCKEASLCISLSECFKLDENLSLNQFEAIRVLNNRVFPIYNHAQNSKTA</sequence>
<organism evidence="9 10">
    <name type="scientific">Pseudoalteromonas porphyrae</name>
    <dbReference type="NCBI Taxonomy" id="187330"/>
    <lineage>
        <taxon>Bacteria</taxon>
        <taxon>Pseudomonadati</taxon>
        <taxon>Pseudomonadota</taxon>
        <taxon>Gammaproteobacteria</taxon>
        <taxon>Alteromonadales</taxon>
        <taxon>Pseudoalteromonadaceae</taxon>
        <taxon>Pseudoalteromonas</taxon>
    </lineage>
</organism>
<dbReference type="EMBL" id="LHPH01000003">
    <property type="protein sequence ID" value="KPH64981.1"/>
    <property type="molecule type" value="Genomic_DNA"/>
</dbReference>
<dbReference type="STRING" id="187330.AMS58_09140"/>
<feature type="domain" description="Cell-division protein ZapC C-terminal" evidence="7">
    <location>
        <begin position="90"/>
        <end position="167"/>
    </location>
</feature>
<comment type="function">
    <text evidence="5 6">Contributes to the efficiency of the cell division process by stabilizing the polymeric form of the cell division protein FtsZ. Acts by promoting interactions between FtsZ protofilaments and suppressing the GTPase activity of FtsZ.</text>
</comment>
<dbReference type="InterPro" id="IPR048372">
    <property type="entry name" value="ZapC_C"/>
</dbReference>
<evidence type="ECO:0000313" key="9">
    <source>
        <dbReference type="EMBL" id="KPH64981.1"/>
    </source>
</evidence>
<evidence type="ECO:0000313" key="10">
    <source>
        <dbReference type="Proteomes" id="UP000037848"/>
    </source>
</evidence>